<evidence type="ECO:0000256" key="3">
    <source>
        <dbReference type="ARBA" id="ARBA00022475"/>
    </source>
</evidence>
<dbReference type="InterPro" id="IPR035906">
    <property type="entry name" value="MetI-like_sf"/>
</dbReference>
<evidence type="ECO:0000259" key="8">
    <source>
        <dbReference type="PROSITE" id="PS50928"/>
    </source>
</evidence>
<evidence type="ECO:0000256" key="1">
    <source>
        <dbReference type="ARBA" id="ARBA00004651"/>
    </source>
</evidence>
<comment type="subcellular location">
    <subcellularLocation>
        <location evidence="1 7">Cell membrane</location>
        <topology evidence="1 7">Multi-pass membrane protein</topology>
    </subcellularLocation>
</comment>
<name>A0A212KIV4_9FIRM</name>
<dbReference type="InterPro" id="IPR000515">
    <property type="entry name" value="MetI-like"/>
</dbReference>
<protein>
    <submittedName>
        <fullName evidence="9">Oligopeptide transport system permease protein OppB</fullName>
    </submittedName>
</protein>
<feature type="transmembrane region" description="Helical" evidence="7">
    <location>
        <begin position="134"/>
        <end position="155"/>
    </location>
</feature>
<feature type="domain" description="ABC transmembrane type-1" evidence="8">
    <location>
        <begin position="95"/>
        <end position="301"/>
    </location>
</feature>
<accession>A0A212KIV4</accession>
<keyword evidence="4 7" id="KW-0812">Transmembrane</keyword>
<dbReference type="SUPFAM" id="SSF161098">
    <property type="entry name" value="MetI-like"/>
    <property type="match status" value="1"/>
</dbReference>
<dbReference type="AlphaFoldDB" id="A0A212KIV4"/>
<gene>
    <name evidence="9" type="primary">oppB</name>
    <name evidence="9" type="ORF">KL86CLO1_13322</name>
</gene>
<proteinExistence type="inferred from homology"/>
<evidence type="ECO:0000256" key="4">
    <source>
        <dbReference type="ARBA" id="ARBA00022692"/>
    </source>
</evidence>
<feature type="transmembrane region" description="Helical" evidence="7">
    <location>
        <begin position="101"/>
        <end position="122"/>
    </location>
</feature>
<dbReference type="CDD" id="cd06261">
    <property type="entry name" value="TM_PBP2"/>
    <property type="match status" value="1"/>
</dbReference>
<dbReference type="InterPro" id="IPR045621">
    <property type="entry name" value="BPD_transp_1_N"/>
</dbReference>
<organism evidence="9">
    <name type="scientific">uncultured Eubacteriales bacterium</name>
    <dbReference type="NCBI Taxonomy" id="172733"/>
    <lineage>
        <taxon>Bacteria</taxon>
        <taxon>Bacillati</taxon>
        <taxon>Bacillota</taxon>
        <taxon>Clostridia</taxon>
        <taxon>Eubacteriales</taxon>
        <taxon>environmental samples</taxon>
    </lineage>
</organism>
<feature type="transmembrane region" description="Helical" evidence="7">
    <location>
        <begin position="232"/>
        <end position="254"/>
    </location>
</feature>
<evidence type="ECO:0000256" key="5">
    <source>
        <dbReference type="ARBA" id="ARBA00022989"/>
    </source>
</evidence>
<keyword evidence="5 7" id="KW-1133">Transmembrane helix</keyword>
<evidence type="ECO:0000256" key="2">
    <source>
        <dbReference type="ARBA" id="ARBA00022448"/>
    </source>
</evidence>
<dbReference type="GO" id="GO:0005886">
    <property type="term" value="C:plasma membrane"/>
    <property type="evidence" value="ECO:0007669"/>
    <property type="project" value="UniProtKB-SubCell"/>
</dbReference>
<evidence type="ECO:0000256" key="7">
    <source>
        <dbReference type="RuleBase" id="RU363032"/>
    </source>
</evidence>
<keyword evidence="3" id="KW-1003">Cell membrane</keyword>
<sequence length="315" mass="34235">MAKFILKRVLMAILTVFVVATVTFGLMQAAPGNPWLAEKNPPQSVIDALNKKYGLDKSVPEQYAIYMGNLLRGEWGVSIKAQKNRPVMDIITEKFPLSAKIGVISLAWAVVVGVPLGCLAAYRRGKMTDSVLRVVSTLGVSLPGFVVATVLMIVFCGGIPSLNIFPGTFNEANGAIGYVLPCFCLGLYPMCYIARLTRSTMLDAINQEYIKTARAKGLKTGKIIFKHALRNAVIPVITYLGPLTAFTLCGGFVVEKVFGIPGLGKFFITSIQALDYPLIMGTVIFLATFIVFMNLVVDLLYKVVDPRINLAKGDN</sequence>
<evidence type="ECO:0000313" key="9">
    <source>
        <dbReference type="EMBL" id="SBW11582.1"/>
    </source>
</evidence>
<dbReference type="PROSITE" id="PS50928">
    <property type="entry name" value="ABC_TM1"/>
    <property type="match status" value="1"/>
</dbReference>
<dbReference type="EMBL" id="FLUN01000001">
    <property type="protein sequence ID" value="SBW11582.1"/>
    <property type="molecule type" value="Genomic_DNA"/>
</dbReference>
<dbReference type="Pfam" id="PF19300">
    <property type="entry name" value="BPD_transp_1_N"/>
    <property type="match status" value="1"/>
</dbReference>
<dbReference type="PANTHER" id="PTHR43163:SF6">
    <property type="entry name" value="DIPEPTIDE TRANSPORT SYSTEM PERMEASE PROTEIN DPPB-RELATED"/>
    <property type="match status" value="1"/>
</dbReference>
<keyword evidence="6 7" id="KW-0472">Membrane</keyword>
<dbReference type="GO" id="GO:0055085">
    <property type="term" value="P:transmembrane transport"/>
    <property type="evidence" value="ECO:0007669"/>
    <property type="project" value="InterPro"/>
</dbReference>
<evidence type="ECO:0000256" key="6">
    <source>
        <dbReference type="ARBA" id="ARBA00023136"/>
    </source>
</evidence>
<dbReference type="PANTHER" id="PTHR43163">
    <property type="entry name" value="DIPEPTIDE TRANSPORT SYSTEM PERMEASE PROTEIN DPPB-RELATED"/>
    <property type="match status" value="1"/>
</dbReference>
<reference evidence="9" key="1">
    <citation type="submission" date="2016-04" db="EMBL/GenBank/DDBJ databases">
        <authorList>
            <person name="Evans L.H."/>
            <person name="Alamgir A."/>
            <person name="Owens N."/>
            <person name="Weber N.D."/>
            <person name="Virtaneva K."/>
            <person name="Barbian K."/>
            <person name="Babar A."/>
            <person name="Rosenke K."/>
        </authorList>
    </citation>
    <scope>NUCLEOTIDE SEQUENCE</scope>
    <source>
        <strain evidence="9">86</strain>
    </source>
</reference>
<dbReference type="Pfam" id="PF00528">
    <property type="entry name" value="BPD_transp_1"/>
    <property type="match status" value="1"/>
</dbReference>
<dbReference type="Gene3D" id="1.10.3720.10">
    <property type="entry name" value="MetI-like"/>
    <property type="match status" value="1"/>
</dbReference>
<feature type="transmembrane region" description="Helical" evidence="7">
    <location>
        <begin position="274"/>
        <end position="297"/>
    </location>
</feature>
<comment type="similarity">
    <text evidence="7">Belongs to the binding-protein-dependent transport system permease family.</text>
</comment>
<keyword evidence="2 7" id="KW-0813">Transport</keyword>
<feature type="transmembrane region" description="Helical" evidence="7">
    <location>
        <begin position="175"/>
        <end position="194"/>
    </location>
</feature>